<dbReference type="Proteomes" id="UP000046067">
    <property type="component" value="Unassembled WGS sequence"/>
</dbReference>
<protein>
    <submittedName>
        <fullName evidence="1">Uncharacterized protein</fullName>
    </submittedName>
</protein>
<sequence length="64" mass="7283">MADVFGVSQMAVRKWEFSKEFPAKHGRMQQAHELTGIDYKVLTPSAFKSPDGFNLRLQKFHTAA</sequence>
<gene>
    <name evidence="1" type="ORF">ERS013201_00256</name>
</gene>
<evidence type="ECO:0000313" key="2">
    <source>
        <dbReference type="Proteomes" id="UP000046067"/>
    </source>
</evidence>
<dbReference type="EMBL" id="CWQJ01000001">
    <property type="protein sequence ID" value="CSB55402.1"/>
    <property type="molecule type" value="Genomic_DNA"/>
</dbReference>
<accession>A0A655US41</accession>
<proteinExistence type="predicted"/>
<reference evidence="1 2" key="1">
    <citation type="submission" date="2015-07" db="EMBL/GenBank/DDBJ databases">
        <authorList>
            <consortium name="Pathogen Informatics"/>
        </authorList>
    </citation>
    <scope>NUCLEOTIDE SEQUENCE [LARGE SCALE GENOMIC DNA]</scope>
    <source>
        <strain evidence="1 2">A325</strain>
    </source>
</reference>
<dbReference type="AlphaFoldDB" id="A0A655US41"/>
<name>A0A655US41_VIBCL</name>
<evidence type="ECO:0000313" key="1">
    <source>
        <dbReference type="EMBL" id="CSB55402.1"/>
    </source>
</evidence>
<organism evidence="1 2">
    <name type="scientific">Vibrio cholerae</name>
    <dbReference type="NCBI Taxonomy" id="666"/>
    <lineage>
        <taxon>Bacteria</taxon>
        <taxon>Pseudomonadati</taxon>
        <taxon>Pseudomonadota</taxon>
        <taxon>Gammaproteobacteria</taxon>
        <taxon>Vibrionales</taxon>
        <taxon>Vibrionaceae</taxon>
        <taxon>Vibrio</taxon>
    </lineage>
</organism>